<dbReference type="InterPro" id="IPR024467">
    <property type="entry name" value="Xre/MbcA/ParS-like_toxin-bd"/>
</dbReference>
<evidence type="ECO:0000313" key="2">
    <source>
        <dbReference type="EMBL" id="TCS86712.1"/>
    </source>
</evidence>
<sequence>MALPKKKAVYPAKEPEKPALMLSDTEAPPYELSPQQKIAKIKSGISKKDLTSLKDAASLDYDMLAELLSVARVTLINKKGEEKFNRNVSEKIMALADLYSYGFDIFGNGDKFNAWMNEPNAALGQIAPIELSDTIIGIQEVKHLVGRIAFGIFS</sequence>
<gene>
    <name evidence="2" type="ORF">EDD80_10621</name>
</gene>
<dbReference type="OrthoDB" id="5770459at2"/>
<name>A0A4V2UTL7_9SPHI</name>
<dbReference type="Pfam" id="PF09722">
    <property type="entry name" value="Xre_MbcA_ParS_C"/>
    <property type="match status" value="1"/>
</dbReference>
<accession>A0A4V2UTL7</accession>
<dbReference type="RefSeq" id="WP_132129284.1">
    <property type="nucleotide sequence ID" value="NZ_CP042432.1"/>
</dbReference>
<keyword evidence="3" id="KW-1185">Reference proteome</keyword>
<evidence type="ECO:0000313" key="3">
    <source>
        <dbReference type="Proteomes" id="UP000295807"/>
    </source>
</evidence>
<organism evidence="2 3">
    <name type="scientific">Anseongella ginsenosidimutans</name>
    <dbReference type="NCBI Taxonomy" id="496056"/>
    <lineage>
        <taxon>Bacteria</taxon>
        <taxon>Pseudomonadati</taxon>
        <taxon>Bacteroidota</taxon>
        <taxon>Sphingobacteriia</taxon>
        <taxon>Sphingobacteriales</taxon>
        <taxon>Sphingobacteriaceae</taxon>
        <taxon>Anseongella</taxon>
    </lineage>
</organism>
<comment type="caution">
    <text evidence="2">The sequence shown here is derived from an EMBL/GenBank/DDBJ whole genome shotgun (WGS) entry which is preliminary data.</text>
</comment>
<dbReference type="EMBL" id="SMAD01000006">
    <property type="protein sequence ID" value="TCS86712.1"/>
    <property type="molecule type" value="Genomic_DNA"/>
</dbReference>
<feature type="domain" description="Antitoxin Xre/MbcA/ParS-like toxin-binding" evidence="1">
    <location>
        <begin position="103"/>
        <end position="151"/>
    </location>
</feature>
<evidence type="ECO:0000259" key="1">
    <source>
        <dbReference type="Pfam" id="PF09722"/>
    </source>
</evidence>
<protein>
    <submittedName>
        <fullName evidence="2">Putative toxin-antitoxin system antitoxin component (TIGR02293 family)</fullName>
    </submittedName>
</protein>
<reference evidence="2 3" key="1">
    <citation type="submission" date="2019-03" db="EMBL/GenBank/DDBJ databases">
        <title>Genomic Encyclopedia of Type Strains, Phase IV (KMG-IV): sequencing the most valuable type-strain genomes for metagenomic binning, comparative biology and taxonomic classification.</title>
        <authorList>
            <person name="Goeker M."/>
        </authorList>
    </citation>
    <scope>NUCLEOTIDE SEQUENCE [LARGE SCALE GENOMIC DNA]</scope>
    <source>
        <strain evidence="2 3">DSM 21100</strain>
    </source>
</reference>
<dbReference type="Proteomes" id="UP000295807">
    <property type="component" value="Unassembled WGS sequence"/>
</dbReference>
<dbReference type="AlphaFoldDB" id="A0A4V2UTL7"/>
<proteinExistence type="predicted"/>